<evidence type="ECO:0000313" key="2">
    <source>
        <dbReference type="Proteomes" id="UP000244925"/>
    </source>
</evidence>
<reference evidence="2" key="1">
    <citation type="submission" date="2018-02" db="EMBL/GenBank/DDBJ databases">
        <authorList>
            <person name="Clavel T."/>
            <person name="Strowig T."/>
        </authorList>
    </citation>
    <scope>NUCLEOTIDE SEQUENCE [LARGE SCALE GENOMIC DNA]</scope>
    <source>
        <strain evidence="2">DSM 100764</strain>
    </source>
</reference>
<organism evidence="1 2">
    <name type="scientific">Paramuribaculum intestinale</name>
    <dbReference type="NCBI Taxonomy" id="2094151"/>
    <lineage>
        <taxon>Bacteria</taxon>
        <taxon>Pseudomonadati</taxon>
        <taxon>Bacteroidota</taxon>
        <taxon>Bacteroidia</taxon>
        <taxon>Bacteroidales</taxon>
        <taxon>Muribaculaceae</taxon>
        <taxon>Paramuribaculum</taxon>
    </lineage>
</organism>
<dbReference type="RefSeq" id="WP_237613071.1">
    <property type="nucleotide sequence ID" value="NZ_PUBV01000050.1"/>
</dbReference>
<protein>
    <submittedName>
        <fullName evidence="1">Uncharacterized protein</fullName>
    </submittedName>
</protein>
<feature type="non-terminal residue" evidence="1">
    <location>
        <position position="117"/>
    </location>
</feature>
<comment type="caution">
    <text evidence="1">The sequence shown here is derived from an EMBL/GenBank/DDBJ whole genome shotgun (WGS) entry which is preliminary data.</text>
</comment>
<accession>A0A2V1ISA9</accession>
<dbReference type="Proteomes" id="UP000244925">
    <property type="component" value="Unassembled WGS sequence"/>
</dbReference>
<keyword evidence="2" id="KW-1185">Reference proteome</keyword>
<name>A0A2V1ISA9_9BACT</name>
<evidence type="ECO:0000313" key="1">
    <source>
        <dbReference type="EMBL" id="PWB05858.1"/>
    </source>
</evidence>
<dbReference type="EMBL" id="PUBV01000050">
    <property type="protein sequence ID" value="PWB05858.1"/>
    <property type="molecule type" value="Genomic_DNA"/>
</dbReference>
<sequence>MTKKRLFLIVVFTATIVLSLLSIAYSKHYIKYSACYKLTTLKTPYYPDAYRFINTKEDLEVCIESVNDTVDVKNFIESNKIDFRRYSYVMVFGAPIKEMYYSLKTTIFDDKSPSYAK</sequence>
<gene>
    <name evidence="1" type="ORF">C5O25_12225</name>
</gene>
<proteinExistence type="predicted"/>
<dbReference type="AlphaFoldDB" id="A0A2V1ISA9"/>